<dbReference type="Proteomes" id="UP000693981">
    <property type="component" value="Unassembled WGS sequence"/>
</dbReference>
<dbReference type="AlphaFoldDB" id="A0A8T1X1H6"/>
<evidence type="ECO:0000313" key="2">
    <source>
        <dbReference type="Proteomes" id="UP000693981"/>
    </source>
</evidence>
<proteinExistence type="predicted"/>
<dbReference type="OrthoDB" id="191834at2759"/>
<sequence>MAANPADALKRLRELKHDACEEKLETIGVTNAEDMHVLLTNLFAFQTEQREIALHEVLQEAQEFRNPPHAVRTKQVACTLELENAVKETSKADAKCNNAAALLDEHKRELATRLRQFATQQEPKEISAVHSLHSFRLIDQLNVAREMFLEQFPGLDARALAFVSSLEENRITRWQLQRFFEAHTTVSEVKHNMKELTFFMHETEVKKHNYSRFGQCADALQFGHERLAELLDISLEVLVLGIDRTDVTKRKLLDRIVLGAILDARNARGNDDKARIWCKGASTLGKMNAAAITLQSLWRRRAGKKLVAELRANRRHQELRKQYITELRTDHVTPIWQAERKKEQEDLDAWLKGEAKAHRMRVLYNILRYPYVEEWDDNAQTYVYAMYSQQNTSKKIWLFAFKLRSAAF</sequence>
<reference evidence="1" key="1">
    <citation type="submission" date="2021-02" db="EMBL/GenBank/DDBJ databases">
        <authorList>
            <person name="Palmer J.M."/>
        </authorList>
    </citation>
    <scope>NUCLEOTIDE SEQUENCE</scope>
    <source>
        <strain evidence="1">SCRP23</strain>
    </source>
</reference>
<accession>A0A8T1X1H6</accession>
<dbReference type="EMBL" id="JAGDFL010000050">
    <property type="protein sequence ID" value="KAG7399556.1"/>
    <property type="molecule type" value="Genomic_DNA"/>
</dbReference>
<organism evidence="1 2">
    <name type="scientific">Phytophthora boehmeriae</name>
    <dbReference type="NCBI Taxonomy" id="109152"/>
    <lineage>
        <taxon>Eukaryota</taxon>
        <taxon>Sar</taxon>
        <taxon>Stramenopiles</taxon>
        <taxon>Oomycota</taxon>
        <taxon>Peronosporomycetes</taxon>
        <taxon>Peronosporales</taxon>
        <taxon>Peronosporaceae</taxon>
        <taxon>Phytophthora</taxon>
    </lineage>
</organism>
<gene>
    <name evidence="1" type="ORF">PHYBOEH_008551</name>
</gene>
<name>A0A8T1X1H6_9STRA</name>
<evidence type="ECO:0000313" key="1">
    <source>
        <dbReference type="EMBL" id="KAG7399556.1"/>
    </source>
</evidence>
<protein>
    <submittedName>
        <fullName evidence="1">Uncharacterized protein</fullName>
    </submittedName>
</protein>
<comment type="caution">
    <text evidence="1">The sequence shown here is derived from an EMBL/GenBank/DDBJ whole genome shotgun (WGS) entry which is preliminary data.</text>
</comment>
<keyword evidence="2" id="KW-1185">Reference proteome</keyword>